<dbReference type="Proteomes" id="UP000001919">
    <property type="component" value="Chromosome"/>
</dbReference>
<dbReference type="NCBIfam" id="NF009682">
    <property type="entry name" value="PRK13203.1"/>
    <property type="match status" value="1"/>
</dbReference>
<accession>C7MGL6</accession>
<reference evidence="3 4" key="1">
    <citation type="journal article" date="2009" name="Stand. Genomic Sci.">
        <title>Complete genome sequence of Brachybacterium faecium type strain (Schefferle 6-10).</title>
        <authorList>
            <person name="Lapidus A."/>
            <person name="Pukall R."/>
            <person name="Labuttii K."/>
            <person name="Copeland A."/>
            <person name="Del Rio T.G."/>
            <person name="Nolan M."/>
            <person name="Chen F."/>
            <person name="Lucas S."/>
            <person name="Tice H."/>
            <person name="Cheng J.F."/>
            <person name="Bruce D."/>
            <person name="Goodwin L."/>
            <person name="Pitluck S."/>
            <person name="Rohde M."/>
            <person name="Goker M."/>
            <person name="Pati A."/>
            <person name="Ivanova N."/>
            <person name="Mavrommatis K."/>
            <person name="Chen A."/>
            <person name="Palaniappan K."/>
            <person name="D'haeseleer P."/>
            <person name="Chain P."/>
            <person name="Bristow J."/>
            <person name="Eisen J.A."/>
            <person name="Markowitz V."/>
            <person name="Hugenholtz P."/>
            <person name="Kyrpides N.C."/>
            <person name="Klenk H.P."/>
        </authorList>
    </citation>
    <scope>NUCLEOTIDE SEQUENCE [LARGE SCALE GENOMIC DNA]</scope>
    <source>
        <strain evidence="4">ATCC 43885 / DSM 4810 / JCM 11609 / LMG 19847 / NBRC 14762 / NCIMB 9860 / 6-10</strain>
    </source>
</reference>
<organism evidence="3 4">
    <name type="scientific">Brachybacterium faecium (strain ATCC 43885 / DSM 4810 / JCM 11609 / LMG 19847 / NBRC 14762 / NCIMB 9860 / 6-10)</name>
    <dbReference type="NCBI Taxonomy" id="446465"/>
    <lineage>
        <taxon>Bacteria</taxon>
        <taxon>Bacillati</taxon>
        <taxon>Actinomycetota</taxon>
        <taxon>Actinomycetes</taxon>
        <taxon>Micrococcales</taxon>
        <taxon>Dermabacteraceae</taxon>
        <taxon>Brachybacterium</taxon>
    </lineage>
</organism>
<gene>
    <name evidence="3" type="ordered locus">Bfae_03310</name>
</gene>
<dbReference type="PATRIC" id="fig|446465.5.peg.328"/>
<evidence type="ECO:0000256" key="1">
    <source>
        <dbReference type="ARBA" id="ARBA00022801"/>
    </source>
</evidence>
<dbReference type="PANTHER" id="PTHR33569:SF1">
    <property type="entry name" value="UREASE"/>
    <property type="match status" value="1"/>
</dbReference>
<dbReference type="PANTHER" id="PTHR33569">
    <property type="entry name" value="UREASE"/>
    <property type="match status" value="1"/>
</dbReference>
<dbReference type="SUPFAM" id="SSF51278">
    <property type="entry name" value="Urease, beta-subunit"/>
    <property type="match status" value="1"/>
</dbReference>
<evidence type="ECO:0000313" key="4">
    <source>
        <dbReference type="Proteomes" id="UP000001919"/>
    </source>
</evidence>
<keyword evidence="4" id="KW-1185">Reference proteome</keyword>
<sequence>MPVIPGEILLAEEPVVINRGASPITLRVVNAADRPIQVGSHFHFAEANPALDFDRKAAWGKRLNIVSGGSVRFEPGAEEDVQLIDIRGRRIARGFRGECGGPLDD</sequence>
<dbReference type="NCBIfam" id="TIGR00192">
    <property type="entry name" value="urease_beta"/>
    <property type="match status" value="1"/>
</dbReference>
<dbReference type="GO" id="GO:0035550">
    <property type="term" value="C:urease complex"/>
    <property type="evidence" value="ECO:0007669"/>
    <property type="project" value="InterPro"/>
</dbReference>
<dbReference type="OrthoDB" id="9797217at2"/>
<dbReference type="InterPro" id="IPR002019">
    <property type="entry name" value="Urease_beta-like"/>
</dbReference>
<name>C7MGL6_BRAFD</name>
<dbReference type="Pfam" id="PF00699">
    <property type="entry name" value="Urease_beta"/>
    <property type="match status" value="1"/>
</dbReference>
<dbReference type="GO" id="GO:0009039">
    <property type="term" value="F:urease activity"/>
    <property type="evidence" value="ECO:0007669"/>
    <property type="project" value="UniProtKB-EC"/>
</dbReference>
<proteinExistence type="predicted"/>
<dbReference type="EMBL" id="CP001643">
    <property type="protein sequence ID" value="ACU84207.1"/>
    <property type="molecule type" value="Genomic_DNA"/>
</dbReference>
<keyword evidence="1 3" id="KW-0378">Hydrolase</keyword>
<dbReference type="EC" id="3.5.1.5" evidence="3"/>
<dbReference type="CDD" id="cd00407">
    <property type="entry name" value="Urease_beta"/>
    <property type="match status" value="1"/>
</dbReference>
<dbReference type="InterPro" id="IPR050069">
    <property type="entry name" value="Urease_subunit"/>
</dbReference>
<dbReference type="Gene3D" id="2.10.150.10">
    <property type="entry name" value="Urease, beta subunit"/>
    <property type="match status" value="1"/>
</dbReference>
<dbReference type="GO" id="GO:0043419">
    <property type="term" value="P:urea catabolic process"/>
    <property type="evidence" value="ECO:0007669"/>
    <property type="project" value="InterPro"/>
</dbReference>
<protein>
    <submittedName>
        <fullName evidence="3">Urease, beta subunit</fullName>
        <ecNumber evidence="3">3.5.1.5</ecNumber>
    </submittedName>
</protein>
<evidence type="ECO:0000256" key="2">
    <source>
        <dbReference type="ARBA" id="ARBA00047778"/>
    </source>
</evidence>
<comment type="catalytic activity">
    <reaction evidence="2">
        <text>urea + 2 H2O + H(+) = hydrogencarbonate + 2 NH4(+)</text>
        <dbReference type="Rhea" id="RHEA:20557"/>
        <dbReference type="ChEBI" id="CHEBI:15377"/>
        <dbReference type="ChEBI" id="CHEBI:15378"/>
        <dbReference type="ChEBI" id="CHEBI:16199"/>
        <dbReference type="ChEBI" id="CHEBI:17544"/>
        <dbReference type="ChEBI" id="CHEBI:28938"/>
        <dbReference type="EC" id="3.5.1.5"/>
    </reaction>
</comment>
<dbReference type="InterPro" id="IPR036461">
    <property type="entry name" value="Urease_betasu_sf"/>
</dbReference>
<evidence type="ECO:0000313" key="3">
    <source>
        <dbReference type="EMBL" id="ACU84207.1"/>
    </source>
</evidence>
<dbReference type="AlphaFoldDB" id="C7MGL6"/>
<dbReference type="eggNOG" id="COG0832">
    <property type="taxonomic scope" value="Bacteria"/>
</dbReference>
<dbReference type="KEGG" id="bfa:Bfae_03310"/>
<dbReference type="HOGENOM" id="CLU_129707_1_0_11"/>
<dbReference type="STRING" id="446465.Bfae_03310"/>